<reference evidence="2" key="1">
    <citation type="journal article" date="2020" name="Stud. Mycol.">
        <title>101 Dothideomycetes genomes: a test case for predicting lifestyles and emergence of pathogens.</title>
        <authorList>
            <person name="Haridas S."/>
            <person name="Albert R."/>
            <person name="Binder M."/>
            <person name="Bloem J."/>
            <person name="Labutti K."/>
            <person name="Salamov A."/>
            <person name="Andreopoulos B."/>
            <person name="Baker S."/>
            <person name="Barry K."/>
            <person name="Bills G."/>
            <person name="Bluhm B."/>
            <person name="Cannon C."/>
            <person name="Castanera R."/>
            <person name="Culley D."/>
            <person name="Daum C."/>
            <person name="Ezra D."/>
            <person name="Gonzalez J."/>
            <person name="Henrissat B."/>
            <person name="Kuo A."/>
            <person name="Liang C."/>
            <person name="Lipzen A."/>
            <person name="Lutzoni F."/>
            <person name="Magnuson J."/>
            <person name="Mondo S."/>
            <person name="Nolan M."/>
            <person name="Ohm R."/>
            <person name="Pangilinan J."/>
            <person name="Park H.-J."/>
            <person name="Ramirez L."/>
            <person name="Alfaro M."/>
            <person name="Sun H."/>
            <person name="Tritt A."/>
            <person name="Yoshinaga Y."/>
            <person name="Zwiers L.-H."/>
            <person name="Turgeon B."/>
            <person name="Goodwin S."/>
            <person name="Spatafora J."/>
            <person name="Crous P."/>
            <person name="Grigoriev I."/>
        </authorList>
    </citation>
    <scope>NUCLEOTIDE SEQUENCE</scope>
    <source>
        <strain evidence="2">CBS 175.79</strain>
    </source>
</reference>
<accession>A0A6A5Y257</accession>
<keyword evidence="3" id="KW-1185">Reference proteome</keyword>
<feature type="region of interest" description="Disordered" evidence="1">
    <location>
        <begin position="54"/>
        <end position="91"/>
    </location>
</feature>
<proteinExistence type="predicted"/>
<dbReference type="RefSeq" id="XP_033387941.1">
    <property type="nucleotide sequence ID" value="XM_033520917.1"/>
</dbReference>
<evidence type="ECO:0000313" key="2">
    <source>
        <dbReference type="EMBL" id="KAF2019602.1"/>
    </source>
</evidence>
<dbReference type="AlphaFoldDB" id="A0A6A5Y257"/>
<dbReference type="GeneID" id="54278314"/>
<sequence>MALAWLPPPPSPPPRRLALLCSCNPISPPQPHPITLQSPFPFPHSPYPITTHHVYPQEKARGRGGGRAPSTSIRRGRERRGVSSTRPPLTSCLHTHFPPNVANTQKHLNCGRFPSLYRTEASMSRVRASLWLRELLQ</sequence>
<protein>
    <submittedName>
        <fullName evidence="2">Uncharacterized protein</fullName>
    </submittedName>
</protein>
<evidence type="ECO:0000256" key="1">
    <source>
        <dbReference type="SAM" id="MobiDB-lite"/>
    </source>
</evidence>
<name>A0A6A5Y257_9PLEO</name>
<dbReference type="Proteomes" id="UP000799778">
    <property type="component" value="Unassembled WGS sequence"/>
</dbReference>
<dbReference type="EMBL" id="ML978067">
    <property type="protein sequence ID" value="KAF2019602.1"/>
    <property type="molecule type" value="Genomic_DNA"/>
</dbReference>
<gene>
    <name evidence="2" type="ORF">BU24DRAFT_123369</name>
</gene>
<organism evidence="2 3">
    <name type="scientific">Aaosphaeria arxii CBS 175.79</name>
    <dbReference type="NCBI Taxonomy" id="1450172"/>
    <lineage>
        <taxon>Eukaryota</taxon>
        <taxon>Fungi</taxon>
        <taxon>Dikarya</taxon>
        <taxon>Ascomycota</taxon>
        <taxon>Pezizomycotina</taxon>
        <taxon>Dothideomycetes</taxon>
        <taxon>Pleosporomycetidae</taxon>
        <taxon>Pleosporales</taxon>
        <taxon>Pleosporales incertae sedis</taxon>
        <taxon>Aaosphaeria</taxon>
    </lineage>
</organism>
<evidence type="ECO:0000313" key="3">
    <source>
        <dbReference type="Proteomes" id="UP000799778"/>
    </source>
</evidence>